<protein>
    <submittedName>
        <fullName evidence="1">Uncharacterized protein</fullName>
    </submittedName>
</protein>
<proteinExistence type="predicted"/>
<reference evidence="1" key="1">
    <citation type="submission" date="2018-11" db="EMBL/GenBank/DDBJ databases">
        <authorList>
            <consortium name="Pathogen Informatics"/>
        </authorList>
    </citation>
    <scope>NUCLEOTIDE SEQUENCE</scope>
</reference>
<dbReference type="AlphaFoldDB" id="A0A448WBN8"/>
<sequence length="95" mass="10344">MFGLFTKEMVTTTLWSAFTRLNGMLRHHSTSLPPGLLVGHCLNLESHVARSTGGLEPAVRECPQVGCPKAVLPIVVGGEECQPKQKKGDERYVAK</sequence>
<name>A0A448WBN8_9PLAT</name>
<dbReference type="Proteomes" id="UP000784294">
    <property type="component" value="Unassembled WGS sequence"/>
</dbReference>
<organism evidence="1 2">
    <name type="scientific">Protopolystoma xenopodis</name>
    <dbReference type="NCBI Taxonomy" id="117903"/>
    <lineage>
        <taxon>Eukaryota</taxon>
        <taxon>Metazoa</taxon>
        <taxon>Spiralia</taxon>
        <taxon>Lophotrochozoa</taxon>
        <taxon>Platyhelminthes</taxon>
        <taxon>Monogenea</taxon>
        <taxon>Polyopisthocotylea</taxon>
        <taxon>Polystomatidea</taxon>
        <taxon>Polystomatidae</taxon>
        <taxon>Protopolystoma</taxon>
    </lineage>
</organism>
<accession>A0A448WBN8</accession>
<comment type="caution">
    <text evidence="1">The sequence shown here is derived from an EMBL/GenBank/DDBJ whole genome shotgun (WGS) entry which is preliminary data.</text>
</comment>
<evidence type="ECO:0000313" key="2">
    <source>
        <dbReference type="Proteomes" id="UP000784294"/>
    </source>
</evidence>
<keyword evidence="2" id="KW-1185">Reference proteome</keyword>
<gene>
    <name evidence="1" type="ORF">PXEA_LOCUS1278</name>
</gene>
<dbReference type="EMBL" id="CAAALY010002565">
    <property type="protein sequence ID" value="VEL07838.1"/>
    <property type="molecule type" value="Genomic_DNA"/>
</dbReference>
<evidence type="ECO:0000313" key="1">
    <source>
        <dbReference type="EMBL" id="VEL07838.1"/>
    </source>
</evidence>